<reference evidence="1" key="1">
    <citation type="journal article" date="2011" name="Environ. Microbiol.">
        <title>Time-series analyses of Monterey Bay coastal microbial picoplankton using a 'genome proxy' microarray.</title>
        <authorList>
            <person name="Rich V.I."/>
            <person name="Pham V.D."/>
            <person name="Eppley J."/>
            <person name="Shi Y."/>
            <person name="DeLong E.F."/>
        </authorList>
    </citation>
    <scope>NUCLEOTIDE SEQUENCE</scope>
</reference>
<accession>E0Y1C8</accession>
<evidence type="ECO:0000313" key="1">
    <source>
        <dbReference type="EMBL" id="ADI20469.1"/>
    </source>
</evidence>
<proteinExistence type="predicted"/>
<dbReference type="AlphaFoldDB" id="E0Y1C8"/>
<dbReference type="EMBL" id="GU474942">
    <property type="protein sequence ID" value="ADI20469.1"/>
    <property type="molecule type" value="Genomic_DNA"/>
</dbReference>
<name>E0Y1C8_9PROT</name>
<sequence length="74" mass="8530">MFLKQIVHNLTARSKPRQPYSFAMGHLSGETHNIFHEIAVIFRLSSPRTYQTPKTGKAVATPAYEMFIRDFISF</sequence>
<protein>
    <submittedName>
        <fullName evidence="1">Uncharacterized protein</fullName>
    </submittedName>
</protein>
<organism evidence="1">
    <name type="scientific">uncultured alpha proteobacterium EB080_L58F04</name>
    <dbReference type="NCBI Taxonomy" id="710798"/>
    <lineage>
        <taxon>Bacteria</taxon>
        <taxon>Pseudomonadati</taxon>
        <taxon>Pseudomonadota</taxon>
        <taxon>Alphaproteobacteria</taxon>
        <taxon>environmental samples</taxon>
    </lineage>
</organism>